<sequence length="162" mass="17977">MGRKDMPEAPVPFHALLGRPQAWWDRLFLGLVSTGAVLFYALFGFPWSGSHLAPGLSAEKVRSVSPGMSEAEVIQRLGPPLARKVSASGRLSWDYAKPVPKVRQYPRVFVTFEAERVSAVVVELKTFWGVDKELLYLRTPERIIDRADHDDFLPSAGGTEGP</sequence>
<gene>
    <name evidence="2" type="ORF">D7X96_21395</name>
</gene>
<dbReference type="Proteomes" id="UP000282656">
    <property type="component" value="Unassembled WGS sequence"/>
</dbReference>
<proteinExistence type="predicted"/>
<reference evidence="3" key="1">
    <citation type="submission" date="2018-09" db="EMBL/GenBank/DDBJ databases">
        <authorList>
            <person name="Livingstone P.G."/>
            <person name="Whitworth D.E."/>
        </authorList>
    </citation>
    <scope>NUCLEOTIDE SEQUENCE [LARGE SCALE GENOMIC DNA]</scope>
    <source>
        <strain evidence="3">AB047A</strain>
    </source>
</reference>
<evidence type="ECO:0000313" key="2">
    <source>
        <dbReference type="EMBL" id="RKH66504.1"/>
    </source>
</evidence>
<evidence type="ECO:0008006" key="4">
    <source>
        <dbReference type="Google" id="ProtNLM"/>
    </source>
</evidence>
<name>A0A3A8QTQ0_9BACT</name>
<keyword evidence="3" id="KW-1185">Reference proteome</keyword>
<organism evidence="2 3">
    <name type="scientific">Corallococcus interemptor</name>
    <dbReference type="NCBI Taxonomy" id="2316720"/>
    <lineage>
        <taxon>Bacteria</taxon>
        <taxon>Pseudomonadati</taxon>
        <taxon>Myxococcota</taxon>
        <taxon>Myxococcia</taxon>
        <taxon>Myxococcales</taxon>
        <taxon>Cystobacterineae</taxon>
        <taxon>Myxococcaceae</taxon>
        <taxon>Corallococcus</taxon>
    </lineage>
</organism>
<feature type="transmembrane region" description="Helical" evidence="1">
    <location>
        <begin position="27"/>
        <end position="47"/>
    </location>
</feature>
<accession>A0A3A8QTQ0</accession>
<keyword evidence="1" id="KW-0812">Transmembrane</keyword>
<keyword evidence="1" id="KW-0472">Membrane</keyword>
<comment type="caution">
    <text evidence="2">The sequence shown here is derived from an EMBL/GenBank/DDBJ whole genome shotgun (WGS) entry which is preliminary data.</text>
</comment>
<evidence type="ECO:0000313" key="3">
    <source>
        <dbReference type="Proteomes" id="UP000282656"/>
    </source>
</evidence>
<evidence type="ECO:0000256" key="1">
    <source>
        <dbReference type="SAM" id="Phobius"/>
    </source>
</evidence>
<protein>
    <recommendedName>
        <fullName evidence="4">Outer membrane protein assembly factor BamE</fullName>
    </recommendedName>
</protein>
<dbReference type="AlphaFoldDB" id="A0A3A8QTQ0"/>
<keyword evidence="1" id="KW-1133">Transmembrane helix</keyword>
<dbReference type="EMBL" id="RAWM01000060">
    <property type="protein sequence ID" value="RKH66504.1"/>
    <property type="molecule type" value="Genomic_DNA"/>
</dbReference>